<dbReference type="InterPro" id="IPR003439">
    <property type="entry name" value="ABC_transporter-like_ATP-bd"/>
</dbReference>
<evidence type="ECO:0000256" key="2">
    <source>
        <dbReference type="ARBA" id="ARBA00022448"/>
    </source>
</evidence>
<dbReference type="PROSITE" id="PS00211">
    <property type="entry name" value="ABC_TRANSPORTER_1"/>
    <property type="match status" value="1"/>
</dbReference>
<proteinExistence type="inferred from homology"/>
<dbReference type="PANTHER" id="PTHR43335:SF4">
    <property type="entry name" value="ABC TRANSPORTER, ATP-BINDING PROTEIN"/>
    <property type="match status" value="1"/>
</dbReference>
<dbReference type="CDD" id="cd03230">
    <property type="entry name" value="ABC_DR_subfamily_A"/>
    <property type="match status" value="1"/>
</dbReference>
<dbReference type="SUPFAM" id="SSF52540">
    <property type="entry name" value="P-loop containing nucleoside triphosphate hydrolases"/>
    <property type="match status" value="1"/>
</dbReference>
<protein>
    <submittedName>
        <fullName evidence="6">ABC-2 type transport system ATP-binding protein</fullName>
    </submittedName>
</protein>
<reference evidence="6 7" key="1">
    <citation type="submission" date="2019-06" db="EMBL/GenBank/DDBJ databases">
        <title>Sequencing the genomes of 1000 actinobacteria strains.</title>
        <authorList>
            <person name="Klenk H.-P."/>
        </authorList>
    </citation>
    <scope>NUCLEOTIDE SEQUENCE [LARGE SCALE GENOMIC DNA]</scope>
    <source>
        <strain evidence="6 7">DSM 44826</strain>
    </source>
</reference>
<dbReference type="InterPro" id="IPR025302">
    <property type="entry name" value="DrrA1/2-like_C"/>
</dbReference>
<evidence type="ECO:0000313" key="7">
    <source>
        <dbReference type="Proteomes" id="UP000317940"/>
    </source>
</evidence>
<dbReference type="GO" id="GO:0016887">
    <property type="term" value="F:ATP hydrolysis activity"/>
    <property type="evidence" value="ECO:0007669"/>
    <property type="project" value="InterPro"/>
</dbReference>
<evidence type="ECO:0000259" key="5">
    <source>
        <dbReference type="PROSITE" id="PS50893"/>
    </source>
</evidence>
<name>A0A561T798_9ACTN</name>
<organism evidence="6 7">
    <name type="scientific">Kitasatospora viridis</name>
    <dbReference type="NCBI Taxonomy" id="281105"/>
    <lineage>
        <taxon>Bacteria</taxon>
        <taxon>Bacillati</taxon>
        <taxon>Actinomycetota</taxon>
        <taxon>Actinomycetes</taxon>
        <taxon>Kitasatosporales</taxon>
        <taxon>Streptomycetaceae</taxon>
        <taxon>Kitasatospora</taxon>
    </lineage>
</organism>
<comment type="caution">
    <text evidence="6">The sequence shown here is derived from an EMBL/GenBank/DDBJ whole genome shotgun (WGS) entry which is preliminary data.</text>
</comment>
<accession>A0A561T798</accession>
<dbReference type="RefSeq" id="WP_145910228.1">
    <property type="nucleotide sequence ID" value="NZ_BAAAMZ010000009.1"/>
</dbReference>
<evidence type="ECO:0000256" key="3">
    <source>
        <dbReference type="ARBA" id="ARBA00022741"/>
    </source>
</evidence>
<keyword evidence="3" id="KW-0547">Nucleotide-binding</keyword>
<gene>
    <name evidence="6" type="ORF">FHX73_14460</name>
</gene>
<dbReference type="InterPro" id="IPR017871">
    <property type="entry name" value="ABC_transporter-like_CS"/>
</dbReference>
<dbReference type="Proteomes" id="UP000317940">
    <property type="component" value="Unassembled WGS sequence"/>
</dbReference>
<dbReference type="InterPro" id="IPR027417">
    <property type="entry name" value="P-loop_NTPase"/>
</dbReference>
<dbReference type="Pfam" id="PF00005">
    <property type="entry name" value="ABC_tran"/>
    <property type="match status" value="1"/>
</dbReference>
<dbReference type="SMART" id="SM00382">
    <property type="entry name" value="AAA"/>
    <property type="match status" value="1"/>
</dbReference>
<dbReference type="PANTHER" id="PTHR43335">
    <property type="entry name" value="ABC TRANSPORTER, ATP-BINDING PROTEIN"/>
    <property type="match status" value="1"/>
</dbReference>
<feature type="domain" description="ABC transporter" evidence="5">
    <location>
        <begin position="2"/>
        <end position="234"/>
    </location>
</feature>
<keyword evidence="2" id="KW-0813">Transport</keyword>
<dbReference type="AlphaFoldDB" id="A0A561T798"/>
<keyword evidence="4 6" id="KW-0067">ATP-binding</keyword>
<dbReference type="OrthoDB" id="9804819at2"/>
<dbReference type="PROSITE" id="PS50893">
    <property type="entry name" value="ABC_TRANSPORTER_2"/>
    <property type="match status" value="1"/>
</dbReference>
<dbReference type="EMBL" id="VIWT01000004">
    <property type="protein sequence ID" value="TWF82977.1"/>
    <property type="molecule type" value="Genomic_DNA"/>
</dbReference>
<evidence type="ECO:0000313" key="6">
    <source>
        <dbReference type="EMBL" id="TWF82977.1"/>
    </source>
</evidence>
<evidence type="ECO:0000256" key="1">
    <source>
        <dbReference type="ARBA" id="ARBA00005417"/>
    </source>
</evidence>
<dbReference type="GO" id="GO:0005524">
    <property type="term" value="F:ATP binding"/>
    <property type="evidence" value="ECO:0007669"/>
    <property type="project" value="UniProtKB-KW"/>
</dbReference>
<keyword evidence="7" id="KW-1185">Reference proteome</keyword>
<dbReference type="Gene3D" id="3.40.50.300">
    <property type="entry name" value="P-loop containing nucleotide triphosphate hydrolases"/>
    <property type="match status" value="1"/>
</dbReference>
<dbReference type="InterPro" id="IPR003593">
    <property type="entry name" value="AAA+_ATPase"/>
</dbReference>
<sequence>MIEIEELTRTFGTRTAVDRLTLTIGEGEVFALLGPNGAGKTTTVRMLGCLIGRTSGRAVVAGQRIGDPGADRRIRGLIGLLPEEPGLYPDLTAVQTLDYFGKLHQLPKRVRAERTEELLTRLGLWERRDSKAATYSKGMRQRLAIARALIHDPPVLFLDEPTANLDPEGARAVREFLLQLRAERRTIVLNTHDLAEAERVCDRVGVLRTRLVAVGSPAELRAQLHGSTTRIRLDAVTDPVLAAVRALHPEGVRADGDTITVAVADPVRENPELVAAVVAAGGRVQSVVPVTASLEEVYLELLGEEKAP</sequence>
<evidence type="ECO:0000256" key="4">
    <source>
        <dbReference type="ARBA" id="ARBA00022840"/>
    </source>
</evidence>
<dbReference type="Pfam" id="PF13732">
    <property type="entry name" value="DrrA1-3_C"/>
    <property type="match status" value="1"/>
</dbReference>
<comment type="similarity">
    <text evidence="1">Belongs to the ABC transporter superfamily.</text>
</comment>